<evidence type="ECO:0000256" key="6">
    <source>
        <dbReference type="ARBA" id="ARBA00022989"/>
    </source>
</evidence>
<dbReference type="InterPro" id="IPR019185">
    <property type="entry name" value="Integral_membrane_SYS1-rel"/>
</dbReference>
<protein>
    <recommendedName>
        <fullName evidence="13">Integral membrane protein</fullName>
    </recommendedName>
</protein>
<accession>A0A1K0GBZ1</accession>
<dbReference type="OrthoDB" id="542931at2759"/>
<feature type="transmembrane region" description="Helical" evidence="10">
    <location>
        <begin position="21"/>
        <end position="44"/>
    </location>
</feature>
<dbReference type="GO" id="GO:0000139">
    <property type="term" value="C:Golgi membrane"/>
    <property type="evidence" value="ECO:0007669"/>
    <property type="project" value="UniProtKB-SubCell"/>
</dbReference>
<dbReference type="AlphaFoldDB" id="A0A1K0GBZ1"/>
<dbReference type="PANTHER" id="PTHR12952:SF0">
    <property type="entry name" value="PROTEIN SYS1 HOMOLOG"/>
    <property type="match status" value="1"/>
</dbReference>
<feature type="compositionally biased region" description="Gly residues" evidence="9">
    <location>
        <begin position="96"/>
        <end position="109"/>
    </location>
</feature>
<feature type="region of interest" description="Disordered" evidence="9">
    <location>
        <begin position="181"/>
        <end position="209"/>
    </location>
</feature>
<evidence type="ECO:0000256" key="2">
    <source>
        <dbReference type="ARBA" id="ARBA00008160"/>
    </source>
</evidence>
<evidence type="ECO:0000256" key="10">
    <source>
        <dbReference type="SAM" id="Phobius"/>
    </source>
</evidence>
<evidence type="ECO:0000256" key="1">
    <source>
        <dbReference type="ARBA" id="ARBA00004653"/>
    </source>
</evidence>
<proteinExistence type="inferred from homology"/>
<dbReference type="GO" id="GO:0043001">
    <property type="term" value="P:Golgi to plasma membrane protein transport"/>
    <property type="evidence" value="ECO:0007669"/>
    <property type="project" value="TreeGrafter"/>
</dbReference>
<feature type="compositionally biased region" description="Low complexity" evidence="9">
    <location>
        <begin position="181"/>
        <end position="208"/>
    </location>
</feature>
<keyword evidence="4 10" id="KW-0812">Transmembrane</keyword>
<keyword evidence="5" id="KW-0653">Protein transport</keyword>
<evidence type="ECO:0000313" key="12">
    <source>
        <dbReference type="Proteomes" id="UP000179920"/>
    </source>
</evidence>
<dbReference type="Pfam" id="PF09801">
    <property type="entry name" value="SYS1"/>
    <property type="match status" value="1"/>
</dbReference>
<keyword evidence="3" id="KW-0813">Transport</keyword>
<evidence type="ECO:0000256" key="4">
    <source>
        <dbReference type="ARBA" id="ARBA00022692"/>
    </source>
</evidence>
<keyword evidence="6 10" id="KW-1133">Transmembrane helix</keyword>
<evidence type="ECO:0008006" key="13">
    <source>
        <dbReference type="Google" id="ProtNLM"/>
    </source>
</evidence>
<dbReference type="EMBL" id="LT558134">
    <property type="protein sequence ID" value="SAM85582.1"/>
    <property type="molecule type" value="Genomic_DNA"/>
</dbReference>
<evidence type="ECO:0000256" key="5">
    <source>
        <dbReference type="ARBA" id="ARBA00022927"/>
    </source>
</evidence>
<evidence type="ECO:0000256" key="3">
    <source>
        <dbReference type="ARBA" id="ARBA00022448"/>
    </source>
</evidence>
<evidence type="ECO:0000256" key="7">
    <source>
        <dbReference type="ARBA" id="ARBA00023034"/>
    </source>
</evidence>
<gene>
    <name evidence="11" type="ORF">UBRO_08150</name>
</gene>
<organism evidence="11 12">
    <name type="scientific">Ustilago bromivora</name>
    <dbReference type="NCBI Taxonomy" id="307758"/>
    <lineage>
        <taxon>Eukaryota</taxon>
        <taxon>Fungi</taxon>
        <taxon>Dikarya</taxon>
        <taxon>Basidiomycota</taxon>
        <taxon>Ustilaginomycotina</taxon>
        <taxon>Ustilaginomycetes</taxon>
        <taxon>Ustilaginales</taxon>
        <taxon>Ustilaginaceae</taxon>
        <taxon>Ustilago</taxon>
    </lineage>
</organism>
<feature type="transmembrane region" description="Helical" evidence="10">
    <location>
        <begin position="228"/>
        <end position="249"/>
    </location>
</feature>
<name>A0A1K0GBZ1_9BASI</name>
<dbReference type="Proteomes" id="UP000179920">
    <property type="component" value="Chromosome XVIII"/>
</dbReference>
<evidence type="ECO:0000256" key="9">
    <source>
        <dbReference type="SAM" id="MobiDB-lite"/>
    </source>
</evidence>
<feature type="region of interest" description="Disordered" evidence="9">
    <location>
        <begin position="86"/>
        <end position="139"/>
    </location>
</feature>
<comment type="subcellular location">
    <subcellularLocation>
        <location evidence="1">Golgi apparatus membrane</location>
        <topology evidence="1">Multi-pass membrane protein</topology>
    </subcellularLocation>
</comment>
<comment type="similarity">
    <text evidence="2">Belongs to the SYS1 family.</text>
</comment>
<dbReference type="GO" id="GO:0005829">
    <property type="term" value="C:cytosol"/>
    <property type="evidence" value="ECO:0007669"/>
    <property type="project" value="GOC"/>
</dbReference>
<dbReference type="PANTHER" id="PTHR12952">
    <property type="entry name" value="SYS1"/>
    <property type="match status" value="1"/>
</dbReference>
<feature type="transmembrane region" description="Helical" evidence="10">
    <location>
        <begin position="256"/>
        <end position="275"/>
    </location>
</feature>
<evidence type="ECO:0000256" key="8">
    <source>
        <dbReference type="ARBA" id="ARBA00023136"/>
    </source>
</evidence>
<reference evidence="12" key="1">
    <citation type="submission" date="2016-04" db="EMBL/GenBank/DDBJ databases">
        <authorList>
            <person name="Guldener U."/>
            <person name="Guldener U."/>
        </authorList>
    </citation>
    <scope>NUCLEOTIDE SEQUENCE [LARGE SCALE GENOMIC DNA]</scope>
    <source>
        <strain evidence="12">UB2112</strain>
    </source>
</reference>
<sequence>MKEAFSTPLQGYDALRILTQILSLQTLHYLILATLLPPFLAIFAETSSLMFEGGPTQVGMVFDWRQVASRPTYDWLPPKDILDQREGWKGWIDPGPGDGDGGEGGGGEGDGVEGDEGEGDGGEGDEGEGDGGEGNGGEVEIDPAVLVRWNLDNVWLDAPLPGSSGVQGRVLDHEQILRYKSSNLTTTSSDPNPSSPSSESEMSTQSPTVESAIEHWEWDHTRDSHRSYVLIVTWLLTAPLDILLLVYLVRRPTHMLDHALTLHFLNLLITSLYVGRVPSSLVWWLTMLVHAAVTIVWSEQLAIKREMGRSLGYSLVGRGDGDVESRGVVGGRKQSDAHLVFDSEQEGLTRGGERYEMKPL</sequence>
<feature type="compositionally biased region" description="Acidic residues" evidence="9">
    <location>
        <begin position="110"/>
        <end position="131"/>
    </location>
</feature>
<dbReference type="GO" id="GO:0034067">
    <property type="term" value="P:protein localization to Golgi apparatus"/>
    <property type="evidence" value="ECO:0007669"/>
    <property type="project" value="TreeGrafter"/>
</dbReference>
<evidence type="ECO:0000313" key="11">
    <source>
        <dbReference type="EMBL" id="SAM85582.1"/>
    </source>
</evidence>
<dbReference type="GO" id="GO:0005802">
    <property type="term" value="C:trans-Golgi network"/>
    <property type="evidence" value="ECO:0007669"/>
    <property type="project" value="TreeGrafter"/>
</dbReference>
<keyword evidence="7" id="KW-0333">Golgi apparatus</keyword>
<dbReference type="GO" id="GO:0006895">
    <property type="term" value="P:Golgi to endosome transport"/>
    <property type="evidence" value="ECO:0007669"/>
    <property type="project" value="TreeGrafter"/>
</dbReference>
<keyword evidence="8 10" id="KW-0472">Membrane</keyword>